<comment type="caution">
    <text evidence="1">The sequence shown here is derived from an EMBL/GenBank/DDBJ whole genome shotgun (WGS) entry which is preliminary data.</text>
</comment>
<sequence length="149" mass="16115">MGSKQATRVLLLKNYPLTSPADLAMTESFRSNIAASIPDAQLDICCVADGEAIPDPSAYELVILSGGRVNLLEEDQPKWVLDVLGMIRQIAGGSSKTKLLGICWGHQAVHFALGGKLAWLGDEDRIGVQETELAPAGQKFFHRDSLIRV</sequence>
<dbReference type="PANTHER" id="PTHR42695:SF5">
    <property type="entry name" value="GLUTAMINE AMIDOTRANSFERASE YLR126C-RELATED"/>
    <property type="match status" value="1"/>
</dbReference>
<keyword evidence="2" id="KW-1185">Reference proteome</keyword>
<dbReference type="InterPro" id="IPR044992">
    <property type="entry name" value="ChyE-like"/>
</dbReference>
<accession>A0ABR1P8Q9</accession>
<reference evidence="1 2" key="1">
    <citation type="submission" date="2024-02" db="EMBL/GenBank/DDBJ databases">
        <title>De novo assembly and annotation of 12 fungi associated with fruit tree decline syndrome in Ontario, Canada.</title>
        <authorList>
            <person name="Sulman M."/>
            <person name="Ellouze W."/>
            <person name="Ilyukhin E."/>
        </authorList>
    </citation>
    <scope>NUCLEOTIDE SEQUENCE [LARGE SCALE GENOMIC DNA]</scope>
    <source>
        <strain evidence="1 2">M169</strain>
    </source>
</reference>
<dbReference type="SUPFAM" id="SSF52317">
    <property type="entry name" value="Class I glutamine amidotransferase-like"/>
    <property type="match status" value="1"/>
</dbReference>
<dbReference type="PANTHER" id="PTHR42695">
    <property type="entry name" value="GLUTAMINE AMIDOTRANSFERASE YLR126C-RELATED"/>
    <property type="match status" value="1"/>
</dbReference>
<dbReference type="Gene3D" id="3.40.50.880">
    <property type="match status" value="1"/>
</dbReference>
<dbReference type="EMBL" id="JAKNSF020000029">
    <property type="protein sequence ID" value="KAK7729308.1"/>
    <property type="molecule type" value="Genomic_DNA"/>
</dbReference>
<gene>
    <name evidence="1" type="ORF">SLS63_006181</name>
</gene>
<evidence type="ECO:0008006" key="3">
    <source>
        <dbReference type="Google" id="ProtNLM"/>
    </source>
</evidence>
<evidence type="ECO:0000313" key="2">
    <source>
        <dbReference type="Proteomes" id="UP001430848"/>
    </source>
</evidence>
<name>A0ABR1P8Q9_DIAER</name>
<proteinExistence type="predicted"/>
<organism evidence="1 2">
    <name type="scientific">Diaporthe eres</name>
    <name type="common">Phomopsis oblonga</name>
    <dbReference type="NCBI Taxonomy" id="83184"/>
    <lineage>
        <taxon>Eukaryota</taxon>
        <taxon>Fungi</taxon>
        <taxon>Dikarya</taxon>
        <taxon>Ascomycota</taxon>
        <taxon>Pezizomycotina</taxon>
        <taxon>Sordariomycetes</taxon>
        <taxon>Sordariomycetidae</taxon>
        <taxon>Diaporthales</taxon>
        <taxon>Diaporthaceae</taxon>
        <taxon>Diaporthe</taxon>
        <taxon>Diaporthe eres species complex</taxon>
    </lineage>
</organism>
<evidence type="ECO:0000313" key="1">
    <source>
        <dbReference type="EMBL" id="KAK7729308.1"/>
    </source>
</evidence>
<dbReference type="InterPro" id="IPR029062">
    <property type="entry name" value="Class_I_gatase-like"/>
</dbReference>
<protein>
    <recommendedName>
        <fullName evidence="3">Glutamine amidotransferase domain-containing protein</fullName>
    </recommendedName>
</protein>
<dbReference type="Proteomes" id="UP001430848">
    <property type="component" value="Unassembled WGS sequence"/>
</dbReference>